<dbReference type="RefSeq" id="WP_242176923.1">
    <property type="nucleotide sequence ID" value="NZ_JAKQYM010000001.1"/>
</dbReference>
<dbReference type="SUPFAM" id="SSF56601">
    <property type="entry name" value="beta-lactamase/transpeptidase-like"/>
    <property type="match status" value="1"/>
</dbReference>
<evidence type="ECO:0000313" key="3">
    <source>
        <dbReference type="Proteomes" id="UP001139369"/>
    </source>
</evidence>
<dbReference type="Pfam" id="PF00144">
    <property type="entry name" value="Beta-lactamase"/>
    <property type="match status" value="1"/>
</dbReference>
<name>A0A9X2AIX6_9FLAO</name>
<dbReference type="EMBL" id="JAKQYM010000001">
    <property type="protein sequence ID" value="MCI2227803.1"/>
    <property type="molecule type" value="Genomic_DNA"/>
</dbReference>
<dbReference type="AlphaFoldDB" id="A0A9X2AIX6"/>
<proteinExistence type="predicted"/>
<accession>A0A9X2AIX6</accession>
<gene>
    <name evidence="2" type="ORF">MC378_01405</name>
</gene>
<dbReference type="PANTHER" id="PTHR43283">
    <property type="entry name" value="BETA-LACTAMASE-RELATED"/>
    <property type="match status" value="1"/>
</dbReference>
<dbReference type="InterPro" id="IPR050789">
    <property type="entry name" value="Diverse_Enzym_Activities"/>
</dbReference>
<dbReference type="InterPro" id="IPR012338">
    <property type="entry name" value="Beta-lactam/transpept-like"/>
</dbReference>
<dbReference type="Gene3D" id="3.40.710.10">
    <property type="entry name" value="DD-peptidase/beta-lactamase superfamily"/>
    <property type="match status" value="1"/>
</dbReference>
<organism evidence="2 3">
    <name type="scientific">Polaribacter marinus</name>
    <dbReference type="NCBI Taxonomy" id="2916838"/>
    <lineage>
        <taxon>Bacteria</taxon>
        <taxon>Pseudomonadati</taxon>
        <taxon>Bacteroidota</taxon>
        <taxon>Flavobacteriia</taxon>
        <taxon>Flavobacteriales</taxon>
        <taxon>Flavobacteriaceae</taxon>
    </lineage>
</organism>
<dbReference type="InterPro" id="IPR001466">
    <property type="entry name" value="Beta-lactam-related"/>
</dbReference>
<dbReference type="GO" id="GO:0016787">
    <property type="term" value="F:hydrolase activity"/>
    <property type="evidence" value="ECO:0007669"/>
    <property type="project" value="UniProtKB-KW"/>
</dbReference>
<comment type="caution">
    <text evidence="2">The sequence shown here is derived from an EMBL/GenBank/DDBJ whole genome shotgun (WGS) entry which is preliminary data.</text>
</comment>
<reference evidence="2" key="1">
    <citation type="submission" date="2022-02" db="EMBL/GenBank/DDBJ databases">
        <title>Polaribacter sp. MSW13, isolated from seawater.</title>
        <authorList>
            <person name="Kristyanto S."/>
            <person name="Jung J."/>
            <person name="Jeon C.O."/>
        </authorList>
    </citation>
    <scope>NUCLEOTIDE SEQUENCE</scope>
    <source>
        <strain evidence="2">MSW13</strain>
    </source>
</reference>
<sequence length="363" mass="41016">MKLKSTFIKILFAFCTICSCSSDGGENNQIIITPQPTEELYFPPLNTTVWETKSISELDWKEDQLQPLLDFLEEKNTKSFIILYNGKIVIEQYFNNHTINSNWYWASAGKTLTSTVVGIAQDNGSININNKVSDYLGVGWTNATLEKENLISCKNLLSMSSGLDDTLGDDVSPSNLQYLVDAGSRWAYHNVYVKLQDVVANATNTSWKDYFNRNLRDKIGMTGSWIHVNDLNVYWSNTRSMARFGLLISANGKWNETQIVSENFLLEATSTSQNINKAYGYLWWLNGKSTYHLPQTQYEFNGELIPNAPSDLIAALGKNDQKIYIVPSKKLVIIRMGESADNSNFALSNFDNELWGKINALIN</sequence>
<keyword evidence="2" id="KW-0378">Hydrolase</keyword>
<evidence type="ECO:0000313" key="2">
    <source>
        <dbReference type="EMBL" id="MCI2227803.1"/>
    </source>
</evidence>
<evidence type="ECO:0000259" key="1">
    <source>
        <dbReference type="Pfam" id="PF00144"/>
    </source>
</evidence>
<feature type="domain" description="Beta-lactamase-related" evidence="1">
    <location>
        <begin position="79"/>
        <end position="334"/>
    </location>
</feature>
<protein>
    <submittedName>
        <fullName evidence="2">Serine hydrolase</fullName>
    </submittedName>
</protein>
<dbReference type="Proteomes" id="UP001139369">
    <property type="component" value="Unassembled WGS sequence"/>
</dbReference>
<keyword evidence="3" id="KW-1185">Reference proteome</keyword>
<dbReference type="PROSITE" id="PS51257">
    <property type="entry name" value="PROKAR_LIPOPROTEIN"/>
    <property type="match status" value="1"/>
</dbReference>
<dbReference type="PANTHER" id="PTHR43283:SF7">
    <property type="entry name" value="BETA-LACTAMASE-RELATED DOMAIN-CONTAINING PROTEIN"/>
    <property type="match status" value="1"/>
</dbReference>